<keyword evidence="1" id="KW-0472">Membrane</keyword>
<feature type="domain" description="RPW8" evidence="2">
    <location>
        <begin position="1"/>
        <end position="148"/>
    </location>
</feature>
<keyword evidence="1" id="KW-0812">Transmembrane</keyword>
<feature type="transmembrane region" description="Helical" evidence="1">
    <location>
        <begin position="142"/>
        <end position="164"/>
    </location>
</feature>
<dbReference type="PROSITE" id="PS51153">
    <property type="entry name" value="RPW8"/>
    <property type="match status" value="1"/>
</dbReference>
<dbReference type="Pfam" id="PF05659">
    <property type="entry name" value="RPW8"/>
    <property type="match status" value="1"/>
</dbReference>
<dbReference type="Proteomes" id="UP000006882">
    <property type="component" value="Chromosome G7"/>
</dbReference>
<keyword evidence="4" id="KW-1185">Reference proteome</keyword>
<dbReference type="SMR" id="A0A251NBC0"/>
<dbReference type="Gramene" id="ONH96606">
    <property type="protein sequence ID" value="ONH96606"/>
    <property type="gene ID" value="PRUPE_7G140400"/>
</dbReference>
<keyword evidence="1" id="KW-1133">Transmembrane helix</keyword>
<dbReference type="AlphaFoldDB" id="A0A251NBC0"/>
<protein>
    <recommendedName>
        <fullName evidence="2">RPW8 domain-containing protein</fullName>
    </recommendedName>
</protein>
<proteinExistence type="predicted"/>
<dbReference type="InterPro" id="IPR008808">
    <property type="entry name" value="Powdery_mildew-R_dom"/>
</dbReference>
<evidence type="ECO:0000256" key="1">
    <source>
        <dbReference type="SAM" id="Phobius"/>
    </source>
</evidence>
<accession>A0A251NBC0</accession>
<dbReference type="EMBL" id="CM007657">
    <property type="protein sequence ID" value="ONH96606.1"/>
    <property type="molecule type" value="Genomic_DNA"/>
</dbReference>
<feature type="transmembrane region" description="Helical" evidence="1">
    <location>
        <begin position="208"/>
        <end position="233"/>
    </location>
</feature>
<reference evidence="3 4" key="1">
    <citation type="journal article" date="2013" name="Nat. Genet.">
        <title>The high-quality draft genome of peach (Prunus persica) identifies unique patterns of genetic diversity, domestication and genome evolution.</title>
        <authorList>
            <consortium name="International Peach Genome Initiative"/>
            <person name="Verde I."/>
            <person name="Abbott A.G."/>
            <person name="Scalabrin S."/>
            <person name="Jung S."/>
            <person name="Shu S."/>
            <person name="Marroni F."/>
            <person name="Zhebentyayeva T."/>
            <person name="Dettori M.T."/>
            <person name="Grimwood J."/>
            <person name="Cattonaro F."/>
            <person name="Zuccolo A."/>
            <person name="Rossini L."/>
            <person name="Jenkins J."/>
            <person name="Vendramin E."/>
            <person name="Meisel L.A."/>
            <person name="Decroocq V."/>
            <person name="Sosinski B."/>
            <person name="Prochnik S."/>
            <person name="Mitros T."/>
            <person name="Policriti A."/>
            <person name="Cipriani G."/>
            <person name="Dondini L."/>
            <person name="Ficklin S."/>
            <person name="Goodstein D.M."/>
            <person name="Xuan P."/>
            <person name="Del Fabbro C."/>
            <person name="Aramini V."/>
            <person name="Copetti D."/>
            <person name="Gonzalez S."/>
            <person name="Horner D.S."/>
            <person name="Falchi R."/>
            <person name="Lucas S."/>
            <person name="Mica E."/>
            <person name="Maldonado J."/>
            <person name="Lazzari B."/>
            <person name="Bielenberg D."/>
            <person name="Pirona R."/>
            <person name="Miculan M."/>
            <person name="Barakat A."/>
            <person name="Testolin R."/>
            <person name="Stella A."/>
            <person name="Tartarini S."/>
            <person name="Tonutti P."/>
            <person name="Arus P."/>
            <person name="Orellana A."/>
            <person name="Wells C."/>
            <person name="Main D."/>
            <person name="Vizzotto G."/>
            <person name="Silva H."/>
            <person name="Salamini F."/>
            <person name="Schmutz J."/>
            <person name="Morgante M."/>
            <person name="Rokhsar D.S."/>
        </authorList>
    </citation>
    <scope>NUCLEOTIDE SEQUENCE [LARGE SCALE GENOMIC DNA]</scope>
    <source>
        <strain evidence="4">cv. Nemared</strain>
    </source>
</reference>
<feature type="transmembrane region" description="Helical" evidence="1">
    <location>
        <begin position="254"/>
        <end position="278"/>
    </location>
</feature>
<sequence length="282" mass="31331">MADLIGGAAVGLIFSELYKGVENLIEKTKKFSPHLKAITATVDSLKPVIDQIEKQNKELNLSNEETEKLKKIISDGIKLVGDCSKNPKWYRKASYTDKITDLDEALKRQLEILKAQGLRDGKETLIRVTEIKKLINQLQASLLQASCLLLVLIIFLILVSRVMFSVPGGVREQQLATSSASVPGGGIILSRPARLQLGYFVVWLFGKLLVYAVYGVFVCMAIGIVCGCVEAIQDQYRLGFSGLKLPEWDELRELPMMIVGLCMCLYLLKGLLGLTNWINKQL</sequence>
<organism evidence="3 4">
    <name type="scientific">Prunus persica</name>
    <name type="common">Peach</name>
    <name type="synonym">Amygdalus persica</name>
    <dbReference type="NCBI Taxonomy" id="3760"/>
    <lineage>
        <taxon>Eukaryota</taxon>
        <taxon>Viridiplantae</taxon>
        <taxon>Streptophyta</taxon>
        <taxon>Embryophyta</taxon>
        <taxon>Tracheophyta</taxon>
        <taxon>Spermatophyta</taxon>
        <taxon>Magnoliopsida</taxon>
        <taxon>eudicotyledons</taxon>
        <taxon>Gunneridae</taxon>
        <taxon>Pentapetalae</taxon>
        <taxon>rosids</taxon>
        <taxon>fabids</taxon>
        <taxon>Rosales</taxon>
        <taxon>Rosaceae</taxon>
        <taxon>Amygdaloideae</taxon>
        <taxon>Amygdaleae</taxon>
        <taxon>Prunus</taxon>
    </lineage>
</organism>
<evidence type="ECO:0000259" key="2">
    <source>
        <dbReference type="PROSITE" id="PS51153"/>
    </source>
</evidence>
<evidence type="ECO:0000313" key="4">
    <source>
        <dbReference type="Proteomes" id="UP000006882"/>
    </source>
</evidence>
<evidence type="ECO:0000313" key="3">
    <source>
        <dbReference type="EMBL" id="ONH96606.1"/>
    </source>
</evidence>
<dbReference type="OrthoDB" id="1165011at2759"/>
<name>A0A251NBC0_PRUPE</name>
<gene>
    <name evidence="3" type="ORF">PRUPE_7G140400</name>
</gene>